<evidence type="ECO:0000313" key="5">
    <source>
        <dbReference type="Proteomes" id="UP000185680"/>
    </source>
</evidence>
<accession>A0A162STN3</accession>
<evidence type="ECO:0000313" key="2">
    <source>
        <dbReference type="EMBL" id="AOW13030.1"/>
    </source>
</evidence>
<proteinExistence type="predicted"/>
<reference evidence="3 4" key="1">
    <citation type="submission" date="2016-02" db="EMBL/GenBank/DDBJ databases">
        <title>Draft genome sequence of Hydrogenophaga sp. LPB0072.</title>
        <authorList>
            <person name="Shin S.-K."/>
            <person name="Yi H."/>
        </authorList>
    </citation>
    <scope>NUCLEOTIDE SEQUENCE [LARGE SCALE GENOMIC DNA]</scope>
    <source>
        <strain evidence="3 4">LPB0072</strain>
    </source>
</reference>
<evidence type="ECO:0000313" key="3">
    <source>
        <dbReference type="EMBL" id="OAD40214.1"/>
    </source>
</evidence>
<dbReference type="OrthoDB" id="5951444at2"/>
<evidence type="ECO:0000259" key="1">
    <source>
        <dbReference type="Pfam" id="PF08818"/>
    </source>
</evidence>
<dbReference type="Pfam" id="PF08818">
    <property type="entry name" value="DUF1801"/>
    <property type="match status" value="1"/>
</dbReference>
<reference evidence="2 5" key="2">
    <citation type="submission" date="2016-10" db="EMBL/GenBank/DDBJ databases">
        <title>Hydorgenophaga sp. LPB0072 isolated from gastropod.</title>
        <authorList>
            <person name="Kim E."/>
            <person name="Yi H."/>
        </authorList>
    </citation>
    <scope>NUCLEOTIDE SEQUENCE [LARGE SCALE GENOMIC DNA]</scope>
    <source>
        <strain evidence="2 5">LPB0072</strain>
    </source>
</reference>
<feature type="domain" description="YdhG-like" evidence="1">
    <location>
        <begin position="29"/>
        <end position="124"/>
    </location>
</feature>
<dbReference type="KEGG" id="hyl:LPB072_09405"/>
<evidence type="ECO:0000313" key="4">
    <source>
        <dbReference type="Proteomes" id="UP000185657"/>
    </source>
</evidence>
<dbReference type="Proteomes" id="UP000185657">
    <property type="component" value="Unassembled WGS sequence"/>
</dbReference>
<dbReference type="AlphaFoldDB" id="A0A162STN3"/>
<keyword evidence="4" id="KW-1185">Reference proteome</keyword>
<sequence>MAETKTQPTGASVEDYLASRATDGQRVDCLALMVLLKKVTKKGPMMWGASIVGYGSYDYTYASGRTGTTCLTGFAIRGREIVIYLAPYWNGATGLLVALGSHKMGKGCLYFKRLADLDQAVLEQPVVGSVAELHRRYGQAGTA</sequence>
<dbReference type="EMBL" id="CP017476">
    <property type="protein sequence ID" value="AOW13030.1"/>
    <property type="molecule type" value="Genomic_DNA"/>
</dbReference>
<name>A0A162STN3_9BURK</name>
<dbReference type="Proteomes" id="UP000185680">
    <property type="component" value="Chromosome"/>
</dbReference>
<organism evidence="2 5">
    <name type="scientific">Hydrogenophaga crassostreae</name>
    <dbReference type="NCBI Taxonomy" id="1763535"/>
    <lineage>
        <taxon>Bacteria</taxon>
        <taxon>Pseudomonadati</taxon>
        <taxon>Pseudomonadota</taxon>
        <taxon>Betaproteobacteria</taxon>
        <taxon>Burkholderiales</taxon>
        <taxon>Comamonadaceae</taxon>
        <taxon>Hydrogenophaga</taxon>
    </lineage>
</organism>
<dbReference type="InterPro" id="IPR014922">
    <property type="entry name" value="YdhG-like"/>
</dbReference>
<protein>
    <recommendedName>
        <fullName evidence="1">YdhG-like domain-containing protein</fullName>
    </recommendedName>
</protein>
<gene>
    <name evidence="2" type="ORF">LPB072_09405</name>
    <name evidence="3" type="ORF">LPB72_18900</name>
</gene>
<dbReference type="RefSeq" id="WP_066094604.1">
    <property type="nucleotide sequence ID" value="NZ_CP017476.1"/>
</dbReference>
<dbReference type="EMBL" id="LVWD01000034">
    <property type="protein sequence ID" value="OAD40214.1"/>
    <property type="molecule type" value="Genomic_DNA"/>
</dbReference>